<dbReference type="Proteomes" id="UP000752814">
    <property type="component" value="Unassembled WGS sequence"/>
</dbReference>
<evidence type="ECO:0000259" key="3">
    <source>
        <dbReference type="Pfam" id="PF02775"/>
    </source>
</evidence>
<dbReference type="PANTHER" id="PTHR42897:SF2">
    <property type="entry name" value="PYRUVATE SYNTHASE SUBUNIT PORB"/>
    <property type="match status" value="1"/>
</dbReference>
<evidence type="ECO:0000256" key="1">
    <source>
        <dbReference type="ARBA" id="ARBA00011595"/>
    </source>
</evidence>
<dbReference type="SUPFAM" id="SSF52518">
    <property type="entry name" value="Thiamin diphosphate-binding fold (THDP-binding)"/>
    <property type="match status" value="1"/>
</dbReference>
<comment type="subunit">
    <text evidence="1">Heterotetramer of one alpha, one beta, one delta and one gamma chain.</text>
</comment>
<dbReference type="InterPro" id="IPR029061">
    <property type="entry name" value="THDP-binding"/>
</dbReference>
<dbReference type="GO" id="GO:0006082">
    <property type="term" value="P:organic acid metabolic process"/>
    <property type="evidence" value="ECO:0007669"/>
    <property type="project" value="UniProtKB-ARBA"/>
</dbReference>
<dbReference type="InterPro" id="IPR051479">
    <property type="entry name" value="PorB-like"/>
</dbReference>
<reference evidence="4" key="1">
    <citation type="submission" date="2016-03" db="EMBL/GenBank/DDBJ databases">
        <authorList>
            <person name="Borrel G."/>
            <person name="Mccann A."/>
            <person name="O'Toole P.W."/>
        </authorList>
    </citation>
    <scope>NUCLEOTIDE SEQUENCE</scope>
    <source>
        <strain evidence="4">183</strain>
    </source>
</reference>
<dbReference type="CDD" id="cd03376">
    <property type="entry name" value="TPP_PFOR_porB_like"/>
    <property type="match status" value="1"/>
</dbReference>
<evidence type="ECO:0000313" key="4">
    <source>
        <dbReference type="EMBL" id="TQS84107.1"/>
    </source>
</evidence>
<dbReference type="OMA" id="ATGCMEV"/>
<feature type="domain" description="Thiamine pyrophosphate enzyme TPP-binding" evidence="3">
    <location>
        <begin position="47"/>
        <end position="214"/>
    </location>
</feature>
<accession>A0A8J8PGQ0</accession>
<dbReference type="Pfam" id="PF02775">
    <property type="entry name" value="TPP_enzyme_C"/>
    <property type="match status" value="1"/>
</dbReference>
<dbReference type="AlphaFoldDB" id="A0A8J8PGQ0"/>
<name>A0A8J8PGQ0_9ARCH</name>
<proteinExistence type="predicted"/>
<keyword evidence="2" id="KW-0560">Oxidoreductase</keyword>
<dbReference type="PANTHER" id="PTHR42897">
    <property type="entry name" value="PYRUVATE SYNTHASE SUBUNIT PORB"/>
    <property type="match status" value="1"/>
</dbReference>
<keyword evidence="4" id="KW-0670">Pyruvate</keyword>
<dbReference type="GO" id="GO:0044272">
    <property type="term" value="P:sulfur compound biosynthetic process"/>
    <property type="evidence" value="ECO:0007669"/>
    <property type="project" value="UniProtKB-ARBA"/>
</dbReference>
<sequence>MITLEELQEKPDKLTEGHRLCAGCGEPTIVRQVLMATDLPVVVSNATGCFEVSTSGFPYSAWNVPWIHSAFENAAATIAGVESAYKVLKRKGKIQDEMRFAAFAGDGGTYDIGFQALSGAIERGHQFLFVCMNNEAYMNTGIQRSGATGKGASTTTSPAGSLIPGKKEFPKDITKIVAAHELPYAAQASPHNWKDLHEKASKGFEAGGPAFLNVISPCPRGWRHDSSQTIAIARLAVETCVWPLYEYDHGKWNLTGESKRIAEGKKDKLPIDDWIKSQGRFKHLQSSKWENIADEIQENVDKKWDELVKLAEL</sequence>
<dbReference type="RefSeq" id="WP_020448282.1">
    <property type="nucleotide sequence ID" value="NZ_CAYAXV010000008.1"/>
</dbReference>
<evidence type="ECO:0000313" key="5">
    <source>
        <dbReference type="Proteomes" id="UP000752814"/>
    </source>
</evidence>
<dbReference type="EMBL" id="LVVT01000007">
    <property type="protein sequence ID" value="TQS84107.1"/>
    <property type="molecule type" value="Genomic_DNA"/>
</dbReference>
<dbReference type="InterPro" id="IPR011766">
    <property type="entry name" value="TPP_enzyme_TPP-bd"/>
</dbReference>
<organism evidence="4 5">
    <name type="scientific">Candidatus Methanomassiliicoccus intestinalis</name>
    <dbReference type="NCBI Taxonomy" id="1406512"/>
    <lineage>
        <taxon>Archaea</taxon>
        <taxon>Methanobacteriati</taxon>
        <taxon>Thermoplasmatota</taxon>
        <taxon>Thermoplasmata</taxon>
        <taxon>Methanomassiliicoccales</taxon>
        <taxon>Methanomassiliicoccaceae</taxon>
        <taxon>Methanomassiliicoccus</taxon>
    </lineage>
</organism>
<dbReference type="GeneID" id="41322803"/>
<dbReference type="Gene3D" id="3.40.50.970">
    <property type="match status" value="1"/>
</dbReference>
<comment type="caution">
    <text evidence="4">The sequence shown here is derived from an EMBL/GenBank/DDBJ whole genome shotgun (WGS) entry which is preliminary data.</text>
</comment>
<dbReference type="GO" id="GO:0016491">
    <property type="term" value="F:oxidoreductase activity"/>
    <property type="evidence" value="ECO:0007669"/>
    <property type="project" value="UniProtKB-KW"/>
</dbReference>
<protein>
    <submittedName>
        <fullName evidence="4">Pyruvate ferredoxin oxidoreductase</fullName>
    </submittedName>
</protein>
<gene>
    <name evidence="4" type="ORF">A3207_07275</name>
</gene>
<dbReference type="GO" id="GO:0030976">
    <property type="term" value="F:thiamine pyrophosphate binding"/>
    <property type="evidence" value="ECO:0007669"/>
    <property type="project" value="InterPro"/>
</dbReference>
<evidence type="ECO:0000256" key="2">
    <source>
        <dbReference type="ARBA" id="ARBA00023002"/>
    </source>
</evidence>